<name>A0A7W9WU07_9BURK</name>
<proteinExistence type="predicted"/>
<evidence type="ECO:0000313" key="2">
    <source>
        <dbReference type="Proteomes" id="UP000571554"/>
    </source>
</evidence>
<evidence type="ECO:0000313" key="1">
    <source>
        <dbReference type="EMBL" id="MBB6105870.1"/>
    </source>
</evidence>
<reference evidence="1 2" key="1">
    <citation type="submission" date="2020-08" db="EMBL/GenBank/DDBJ databases">
        <title>Above-ground endophytic microbial communities from plants in different locations in the United States.</title>
        <authorList>
            <person name="Frank C."/>
        </authorList>
    </citation>
    <scope>NUCLEOTIDE SEQUENCE [LARGE SCALE GENOMIC DNA]</scope>
    <source>
        <strain evidence="1 2">WP4_2_2</strain>
    </source>
</reference>
<dbReference type="AlphaFoldDB" id="A0A7W9WU07"/>
<dbReference type="EMBL" id="JACHBW010000020">
    <property type="protein sequence ID" value="MBB6105870.1"/>
    <property type="molecule type" value="Genomic_DNA"/>
</dbReference>
<protein>
    <submittedName>
        <fullName evidence="1">Uncharacterized protein</fullName>
    </submittedName>
</protein>
<accession>A0A7W9WU07</accession>
<sequence length="42" mass="4712">MRLSLHIGTSAHVQDYQALRIGKSISSTSRFVRREEIVAARA</sequence>
<keyword evidence="2" id="KW-1185">Reference proteome</keyword>
<comment type="caution">
    <text evidence="1">The sequence shown here is derived from an EMBL/GenBank/DDBJ whole genome shotgun (WGS) entry which is preliminary data.</text>
</comment>
<organism evidence="1 2">
    <name type="scientific">Paraburkholderia bannensis</name>
    <dbReference type="NCBI Taxonomy" id="765414"/>
    <lineage>
        <taxon>Bacteria</taxon>
        <taxon>Pseudomonadati</taxon>
        <taxon>Pseudomonadota</taxon>
        <taxon>Betaproteobacteria</taxon>
        <taxon>Burkholderiales</taxon>
        <taxon>Burkholderiaceae</taxon>
        <taxon>Paraburkholderia</taxon>
    </lineage>
</organism>
<dbReference type="RefSeq" id="WP_260175445.1">
    <property type="nucleotide sequence ID" value="NZ_JACHBW010000020.1"/>
</dbReference>
<gene>
    <name evidence="1" type="ORF">F4827_005740</name>
</gene>
<dbReference type="Proteomes" id="UP000571554">
    <property type="component" value="Unassembled WGS sequence"/>
</dbReference>